<feature type="transmembrane region" description="Helical" evidence="1">
    <location>
        <begin position="88"/>
        <end position="110"/>
    </location>
</feature>
<evidence type="ECO:0000256" key="1">
    <source>
        <dbReference type="SAM" id="Phobius"/>
    </source>
</evidence>
<dbReference type="Proteomes" id="UP000030745">
    <property type="component" value="Unassembled WGS sequence"/>
</dbReference>
<keyword evidence="1" id="KW-1133">Transmembrane helix</keyword>
<accession>A0A067C8L0</accession>
<dbReference type="AlphaFoldDB" id="A0A067C8L0"/>
<dbReference type="GeneID" id="24130358"/>
<gene>
    <name evidence="2" type="ORF">SPRG_08124</name>
</gene>
<proteinExistence type="predicted"/>
<dbReference type="VEuPathDB" id="FungiDB:SPRG_08124"/>
<dbReference type="KEGG" id="spar:SPRG_08124"/>
<dbReference type="RefSeq" id="XP_012202479.1">
    <property type="nucleotide sequence ID" value="XM_012347089.1"/>
</dbReference>
<keyword evidence="3" id="KW-1185">Reference proteome</keyword>
<reference evidence="2 3" key="1">
    <citation type="journal article" date="2013" name="PLoS Genet.">
        <title>Distinctive expansion of potential virulence genes in the genome of the oomycete fish pathogen Saprolegnia parasitica.</title>
        <authorList>
            <person name="Jiang R.H."/>
            <person name="de Bruijn I."/>
            <person name="Haas B.J."/>
            <person name="Belmonte R."/>
            <person name="Lobach L."/>
            <person name="Christie J."/>
            <person name="van den Ackerveken G."/>
            <person name="Bottin A."/>
            <person name="Bulone V."/>
            <person name="Diaz-Moreno S.M."/>
            <person name="Dumas B."/>
            <person name="Fan L."/>
            <person name="Gaulin E."/>
            <person name="Govers F."/>
            <person name="Grenville-Briggs L.J."/>
            <person name="Horner N.R."/>
            <person name="Levin J.Z."/>
            <person name="Mammella M."/>
            <person name="Meijer H.J."/>
            <person name="Morris P."/>
            <person name="Nusbaum C."/>
            <person name="Oome S."/>
            <person name="Phillips A.J."/>
            <person name="van Rooyen D."/>
            <person name="Rzeszutek E."/>
            <person name="Saraiva M."/>
            <person name="Secombes C.J."/>
            <person name="Seidl M.F."/>
            <person name="Snel B."/>
            <person name="Stassen J.H."/>
            <person name="Sykes S."/>
            <person name="Tripathy S."/>
            <person name="van den Berg H."/>
            <person name="Vega-Arreguin J.C."/>
            <person name="Wawra S."/>
            <person name="Young S.K."/>
            <person name="Zeng Q."/>
            <person name="Dieguez-Uribeondo J."/>
            <person name="Russ C."/>
            <person name="Tyler B.M."/>
            <person name="van West P."/>
        </authorList>
    </citation>
    <scope>NUCLEOTIDE SEQUENCE [LARGE SCALE GENOMIC DNA]</scope>
    <source>
        <strain evidence="2 3">CBS 223.65</strain>
    </source>
</reference>
<keyword evidence="1" id="KW-0812">Transmembrane</keyword>
<keyword evidence="1" id="KW-0472">Membrane</keyword>
<dbReference type="EMBL" id="KK583221">
    <property type="protein sequence ID" value="KDO26833.1"/>
    <property type="molecule type" value="Genomic_DNA"/>
</dbReference>
<organism evidence="2 3">
    <name type="scientific">Saprolegnia parasitica (strain CBS 223.65)</name>
    <dbReference type="NCBI Taxonomy" id="695850"/>
    <lineage>
        <taxon>Eukaryota</taxon>
        <taxon>Sar</taxon>
        <taxon>Stramenopiles</taxon>
        <taxon>Oomycota</taxon>
        <taxon>Saprolegniomycetes</taxon>
        <taxon>Saprolegniales</taxon>
        <taxon>Saprolegniaceae</taxon>
        <taxon>Saprolegnia</taxon>
    </lineage>
</organism>
<protein>
    <submittedName>
        <fullName evidence="2">Uncharacterized protein</fullName>
    </submittedName>
</protein>
<evidence type="ECO:0000313" key="3">
    <source>
        <dbReference type="Proteomes" id="UP000030745"/>
    </source>
</evidence>
<evidence type="ECO:0000313" key="2">
    <source>
        <dbReference type="EMBL" id="KDO26833.1"/>
    </source>
</evidence>
<sequence>MAATVVGCELALLVSLALAAAYVWFLFYVQSTQRKACRVLPMTAVHPSTGLRRRRRRCAVELIAQCHGVTAAGHVDDDDDDLPDRECWLSRALALSGIALVLLFIVKVAVEFRLIDALSAEQRLRHVNNGAIVD</sequence>
<name>A0A067C8L0_SAPPC</name>